<feature type="compositionally biased region" description="Polar residues" evidence="1">
    <location>
        <begin position="54"/>
        <end position="70"/>
    </location>
</feature>
<accession>A0ABY9UMU9</accession>
<gene>
    <name evidence="2" type="ORF">PS467_00195</name>
</gene>
<keyword evidence="3" id="KW-1185">Reference proteome</keyword>
<sequence>MAFERERRSTLLAVPATLHQGGRIYDQRTDGSVLEIAVPAPGHSGVIIGESVRQHSTASTHPVLPSSSRPALSGTEEQ</sequence>
<organism evidence="2 3">
    <name type="scientific">Streptomyces luomodiensis</name>
    <dbReference type="NCBI Taxonomy" id="3026192"/>
    <lineage>
        <taxon>Bacteria</taxon>
        <taxon>Bacillati</taxon>
        <taxon>Actinomycetota</taxon>
        <taxon>Actinomycetes</taxon>
        <taxon>Kitasatosporales</taxon>
        <taxon>Streptomycetaceae</taxon>
        <taxon>Streptomyces</taxon>
    </lineage>
</organism>
<dbReference type="Proteomes" id="UP001305606">
    <property type="component" value="Chromosome"/>
</dbReference>
<dbReference type="RefSeq" id="WP_311033364.1">
    <property type="nucleotide sequence ID" value="NZ_CP117522.1"/>
</dbReference>
<protein>
    <submittedName>
        <fullName evidence="2">Uncharacterized protein</fullName>
    </submittedName>
</protein>
<dbReference type="EMBL" id="CP117522">
    <property type="protein sequence ID" value="WNE93872.1"/>
    <property type="molecule type" value="Genomic_DNA"/>
</dbReference>
<name>A0ABY9UMU9_9ACTN</name>
<proteinExistence type="predicted"/>
<reference evidence="2 3" key="1">
    <citation type="submission" date="2023-02" db="EMBL/GenBank/DDBJ databases">
        <title>Streptomyces sp. SCA4-21 with antifungal activity against Fusarium oxysporum f. sp. cubense, Streptomyces sp. SCA2-17 with antifungal activity against Fusarium oxysporum f. sp. cubense.</title>
        <authorList>
            <person name="Qi D."/>
        </authorList>
    </citation>
    <scope>NUCLEOTIDE SEQUENCE [LARGE SCALE GENOMIC DNA]</scope>
    <source>
        <strain evidence="2 3">SCA4-21</strain>
    </source>
</reference>
<evidence type="ECO:0000313" key="2">
    <source>
        <dbReference type="EMBL" id="WNE93872.1"/>
    </source>
</evidence>
<feature type="region of interest" description="Disordered" evidence="1">
    <location>
        <begin position="53"/>
        <end position="78"/>
    </location>
</feature>
<evidence type="ECO:0000313" key="3">
    <source>
        <dbReference type="Proteomes" id="UP001305606"/>
    </source>
</evidence>
<evidence type="ECO:0000256" key="1">
    <source>
        <dbReference type="SAM" id="MobiDB-lite"/>
    </source>
</evidence>